<sequence>MDKMLVGLQAKLEDLGARSRRILRVVGIAESTAIDNMKKYIEQLLITLLGSETFSDIFVGEWAHRSLAPRPPPGAWTGRLWLDYKKYRDRLGLPKGMGAQVTAT</sequence>
<dbReference type="Proteomes" id="UP001066276">
    <property type="component" value="Chromosome 3_2"/>
</dbReference>
<organism evidence="1 2">
    <name type="scientific">Pleurodeles waltl</name>
    <name type="common">Iberian ribbed newt</name>
    <dbReference type="NCBI Taxonomy" id="8319"/>
    <lineage>
        <taxon>Eukaryota</taxon>
        <taxon>Metazoa</taxon>
        <taxon>Chordata</taxon>
        <taxon>Craniata</taxon>
        <taxon>Vertebrata</taxon>
        <taxon>Euteleostomi</taxon>
        <taxon>Amphibia</taxon>
        <taxon>Batrachia</taxon>
        <taxon>Caudata</taxon>
        <taxon>Salamandroidea</taxon>
        <taxon>Salamandridae</taxon>
        <taxon>Pleurodelinae</taxon>
        <taxon>Pleurodeles</taxon>
    </lineage>
</organism>
<name>A0AAV7TIC4_PLEWA</name>
<accession>A0AAV7TIC4</accession>
<comment type="caution">
    <text evidence="1">The sequence shown here is derived from an EMBL/GenBank/DDBJ whole genome shotgun (WGS) entry which is preliminary data.</text>
</comment>
<proteinExistence type="predicted"/>
<evidence type="ECO:0000313" key="1">
    <source>
        <dbReference type="EMBL" id="KAJ1176180.1"/>
    </source>
</evidence>
<keyword evidence="2" id="KW-1185">Reference proteome</keyword>
<reference evidence="1" key="1">
    <citation type="journal article" date="2022" name="bioRxiv">
        <title>Sequencing and chromosome-scale assembly of the giantPleurodeles waltlgenome.</title>
        <authorList>
            <person name="Brown T."/>
            <person name="Elewa A."/>
            <person name="Iarovenko S."/>
            <person name="Subramanian E."/>
            <person name="Araus A.J."/>
            <person name="Petzold A."/>
            <person name="Susuki M."/>
            <person name="Suzuki K.-i.T."/>
            <person name="Hayashi T."/>
            <person name="Toyoda A."/>
            <person name="Oliveira C."/>
            <person name="Osipova E."/>
            <person name="Leigh N.D."/>
            <person name="Simon A."/>
            <person name="Yun M.H."/>
        </authorList>
    </citation>
    <scope>NUCLEOTIDE SEQUENCE</scope>
    <source>
        <strain evidence="1">20211129_DDA</strain>
        <tissue evidence="1">Liver</tissue>
    </source>
</reference>
<evidence type="ECO:0000313" key="2">
    <source>
        <dbReference type="Proteomes" id="UP001066276"/>
    </source>
</evidence>
<dbReference type="Gene3D" id="3.30.70.1820">
    <property type="entry name" value="L1 transposable element, RRM domain"/>
    <property type="match status" value="1"/>
</dbReference>
<dbReference type="AlphaFoldDB" id="A0AAV7TIC4"/>
<protein>
    <submittedName>
        <fullName evidence="1">Uncharacterized protein</fullName>
    </submittedName>
</protein>
<dbReference type="EMBL" id="JANPWB010000006">
    <property type="protein sequence ID" value="KAJ1176180.1"/>
    <property type="molecule type" value="Genomic_DNA"/>
</dbReference>
<gene>
    <name evidence="1" type="ORF">NDU88_001463</name>
</gene>